<feature type="signal peptide" evidence="3">
    <location>
        <begin position="1"/>
        <end position="25"/>
    </location>
</feature>
<comment type="caution">
    <text evidence="7">The sequence shown here is derived from an EMBL/GenBank/DDBJ whole genome shotgun (WGS) entry which is preliminary data.</text>
</comment>
<dbReference type="InterPro" id="IPR008271">
    <property type="entry name" value="Ser/Thr_kinase_AS"/>
</dbReference>
<sequence length="1198" mass="134803">MKRSISITSALLLQILLHHNSFSAADPAVAAIIEDELQDLDDATNKDDEEDIVHNIDKLHLKENAEKRHQQQQDKSLIGRYTHHRNNIAPLSKYLYRILVQSIQFPHFKFNRKRRKRLPEKDTREQQQSKSFERRMNNNDDLVQNVDFVKGIMSNSVNARWVRAWCPPSSSKTTSGSDDDKSIEVVGTDASCKSDRITSPNNVNEHKDEIGNDSISSIDEEDDVQPGMVLFVESSSDSISGSGGDNALSTVGGSACLTVLGQQYDHNKEIVQYTLIEQELHLGHIDVHKRDFAYHPVVARLENRLTTEEEKGVEAFGTRYSQSRREEEEEEDDRQVSFRWWSWVAHLSQILHSGHIFHSGGDDNKKQDNYNKQHSSYQNSIYEEVGKSAFAGGSHGEVWRARRRCPVVEDENEGNYTRSASFSSSCDDGKDLIVKRLKIELGYSILEAGLREVYFGELLAREVESSTLFTTYVDHFFREGKRGQVELWIVFENAGPSLRSYMYEATVADGFVIFQHSAFWRRLRMGISRSRSHKTMNDNPQSDETDGNGGHLLKEVLKQILKSVAFLHDRGITHRDIKPSNILCKTTPSSQDDNIIPDIISEVNCVLADFSSGYDDFVERNLYGKGPTAAEQTDEYAPPEVLLQGLSPWEPFSSANPYSYDSWSIGVLSLELLLGTPNVFSVDQRTTALLTNKLQNEGASSSEIKKALYLAALSQFCIYVPTNGMNWPLRKGDPLDDISVAKHSCTLHDFHNALRARDPLGVGFESSADLLLHLIWRLLDIDPLTRITPADALEHPYFTMNNHHSHRNNEHSAPVEKLLFRKPLNDFMIPGSHNALEHQTLDPRVDMNSSHTVADFVCPKCGKKYSDHNSCQMHARSRKHGLFCTYDVTLLPQCIHTHSMLPTHSTSGYCDIQGRRRTIEDFHTIHLNENHQFYGIFDGHMGNIASKFSASSFYNEVEESLSTVDKDIKSFNSDWKWKEKVKLNMEQSFYNLHEGILEAIDSSPTGVMREAGTTATILHVTDLAVVIANVGDSRAVLSSWDHNGNKEIVTGMQLTVDHVASNPKEQGEVIERGGFISKSGGIDRVNGSLAVSRSLGDVKLAPYLSQIPHVLALTKDEVIHMCRNDQSFPSLDNHDVPCFIIVASDGLWDVVDNREAVEFVTEVLRGEKASYQTAAQLLTQEAYVRGSSDNIGVLIVAI</sequence>
<evidence type="ECO:0000259" key="4">
    <source>
        <dbReference type="PROSITE" id="PS50011"/>
    </source>
</evidence>
<dbReference type="InterPro" id="IPR011009">
    <property type="entry name" value="Kinase-like_dom_sf"/>
</dbReference>
<dbReference type="SUPFAM" id="SSF81606">
    <property type="entry name" value="PP2C-like"/>
    <property type="match status" value="1"/>
</dbReference>
<feature type="region of interest" description="Disordered" evidence="2">
    <location>
        <begin position="193"/>
        <end position="219"/>
    </location>
</feature>
<protein>
    <submittedName>
        <fullName evidence="7">Protein-serine/threonine phosphatase, PP2C family</fullName>
        <ecNumber evidence="7">3.1.3.16</ecNumber>
    </submittedName>
</protein>
<proteinExistence type="predicted"/>
<dbReference type="PROSITE" id="PS51746">
    <property type="entry name" value="PPM_2"/>
    <property type="match status" value="1"/>
</dbReference>
<keyword evidence="1" id="KW-0862">Zinc</keyword>
<feature type="region of interest" description="Disordered" evidence="2">
    <location>
        <begin position="114"/>
        <end position="134"/>
    </location>
</feature>
<dbReference type="Gene3D" id="1.10.510.10">
    <property type="entry name" value="Transferase(Phosphotransferase) domain 1"/>
    <property type="match status" value="1"/>
</dbReference>
<dbReference type="GO" id="GO:0008270">
    <property type="term" value="F:zinc ion binding"/>
    <property type="evidence" value="ECO:0007669"/>
    <property type="project" value="UniProtKB-KW"/>
</dbReference>
<dbReference type="Gene3D" id="3.60.40.10">
    <property type="entry name" value="PPM-type phosphatase domain"/>
    <property type="match status" value="1"/>
</dbReference>
<evidence type="ECO:0000313" key="7">
    <source>
        <dbReference type="EMBL" id="KAK1732332.1"/>
    </source>
</evidence>
<keyword evidence="8" id="KW-1185">Reference proteome</keyword>
<dbReference type="SUPFAM" id="SSF56112">
    <property type="entry name" value="Protein kinase-like (PK-like)"/>
    <property type="match status" value="1"/>
</dbReference>
<dbReference type="InterPro" id="IPR013087">
    <property type="entry name" value="Znf_C2H2_type"/>
</dbReference>
<accession>A0AAD8XRF9</accession>
<dbReference type="PROSITE" id="PS50011">
    <property type="entry name" value="PROTEIN_KINASE_DOM"/>
    <property type="match status" value="1"/>
</dbReference>
<dbReference type="EC" id="3.1.3.16" evidence="7"/>
<evidence type="ECO:0000259" key="5">
    <source>
        <dbReference type="PROSITE" id="PS50157"/>
    </source>
</evidence>
<name>A0AAD8XRF9_9STRA</name>
<gene>
    <name evidence="7" type="ORF">QTG54_016962</name>
</gene>
<feature type="compositionally biased region" description="Basic and acidic residues" evidence="2">
    <location>
        <begin position="119"/>
        <end position="134"/>
    </location>
</feature>
<dbReference type="GO" id="GO:0004672">
    <property type="term" value="F:protein kinase activity"/>
    <property type="evidence" value="ECO:0007669"/>
    <property type="project" value="InterPro"/>
</dbReference>
<dbReference type="SMART" id="SM00220">
    <property type="entry name" value="S_TKc"/>
    <property type="match status" value="1"/>
</dbReference>
<reference evidence="7" key="1">
    <citation type="submission" date="2023-06" db="EMBL/GenBank/DDBJ databases">
        <title>Survivors Of The Sea: Transcriptome response of Skeletonema marinoi to long-term dormancy.</title>
        <authorList>
            <person name="Pinder M.I.M."/>
            <person name="Kourtchenko O."/>
            <person name="Robertson E.K."/>
            <person name="Larsson T."/>
            <person name="Maumus F."/>
            <person name="Osuna-Cruz C.M."/>
            <person name="Vancaester E."/>
            <person name="Stenow R."/>
            <person name="Vandepoele K."/>
            <person name="Ploug H."/>
            <person name="Bruchert V."/>
            <person name="Godhe A."/>
            <person name="Topel M."/>
        </authorList>
    </citation>
    <scope>NUCLEOTIDE SEQUENCE</scope>
    <source>
        <strain evidence="7">R05AC</strain>
    </source>
</reference>
<dbReference type="InterPro" id="IPR000719">
    <property type="entry name" value="Prot_kinase_dom"/>
</dbReference>
<dbReference type="Pfam" id="PF00069">
    <property type="entry name" value="Pkinase"/>
    <property type="match status" value="1"/>
</dbReference>
<evidence type="ECO:0000256" key="1">
    <source>
        <dbReference type="PROSITE-ProRule" id="PRU00042"/>
    </source>
</evidence>
<dbReference type="InterPro" id="IPR001932">
    <property type="entry name" value="PPM-type_phosphatase-like_dom"/>
</dbReference>
<keyword evidence="7" id="KW-0378">Hydrolase</keyword>
<keyword evidence="1" id="KW-0863">Zinc-finger</keyword>
<evidence type="ECO:0000256" key="3">
    <source>
        <dbReference type="SAM" id="SignalP"/>
    </source>
</evidence>
<dbReference type="PROSITE" id="PS00028">
    <property type="entry name" value="ZINC_FINGER_C2H2_1"/>
    <property type="match status" value="1"/>
</dbReference>
<dbReference type="InterPro" id="IPR036457">
    <property type="entry name" value="PPM-type-like_dom_sf"/>
</dbReference>
<dbReference type="CDD" id="cd00143">
    <property type="entry name" value="PP2Cc"/>
    <property type="match status" value="1"/>
</dbReference>
<dbReference type="SMART" id="SM00332">
    <property type="entry name" value="PP2Cc"/>
    <property type="match status" value="1"/>
</dbReference>
<dbReference type="Pfam" id="PF00481">
    <property type="entry name" value="PP2C"/>
    <property type="match status" value="1"/>
</dbReference>
<keyword evidence="1" id="KW-0479">Metal-binding</keyword>
<dbReference type="PANTHER" id="PTHR47992">
    <property type="entry name" value="PROTEIN PHOSPHATASE"/>
    <property type="match status" value="1"/>
</dbReference>
<dbReference type="InterPro" id="IPR015655">
    <property type="entry name" value="PP2C"/>
</dbReference>
<feature type="chain" id="PRO_5042137220" evidence="3">
    <location>
        <begin position="26"/>
        <end position="1198"/>
    </location>
</feature>
<feature type="domain" description="C2H2-type" evidence="5">
    <location>
        <begin position="856"/>
        <end position="880"/>
    </location>
</feature>
<evidence type="ECO:0000256" key="2">
    <source>
        <dbReference type="SAM" id="MobiDB-lite"/>
    </source>
</evidence>
<keyword evidence="3" id="KW-0732">Signal</keyword>
<dbReference type="Proteomes" id="UP001224775">
    <property type="component" value="Unassembled WGS sequence"/>
</dbReference>
<organism evidence="7 8">
    <name type="scientific">Skeletonema marinoi</name>
    <dbReference type="NCBI Taxonomy" id="267567"/>
    <lineage>
        <taxon>Eukaryota</taxon>
        <taxon>Sar</taxon>
        <taxon>Stramenopiles</taxon>
        <taxon>Ochrophyta</taxon>
        <taxon>Bacillariophyta</taxon>
        <taxon>Coscinodiscophyceae</taxon>
        <taxon>Thalassiosirophycidae</taxon>
        <taxon>Thalassiosirales</taxon>
        <taxon>Skeletonemataceae</taxon>
        <taxon>Skeletonema</taxon>
        <taxon>Skeletonema marinoi-dohrnii complex</taxon>
    </lineage>
</organism>
<dbReference type="AlphaFoldDB" id="A0AAD8XRF9"/>
<dbReference type="GO" id="GO:0004722">
    <property type="term" value="F:protein serine/threonine phosphatase activity"/>
    <property type="evidence" value="ECO:0007669"/>
    <property type="project" value="UniProtKB-EC"/>
</dbReference>
<dbReference type="EMBL" id="JATAAI010000072">
    <property type="protein sequence ID" value="KAK1732332.1"/>
    <property type="molecule type" value="Genomic_DNA"/>
</dbReference>
<dbReference type="PROSITE" id="PS00108">
    <property type="entry name" value="PROTEIN_KINASE_ST"/>
    <property type="match status" value="1"/>
</dbReference>
<evidence type="ECO:0000259" key="6">
    <source>
        <dbReference type="PROSITE" id="PS51746"/>
    </source>
</evidence>
<evidence type="ECO:0000313" key="8">
    <source>
        <dbReference type="Proteomes" id="UP001224775"/>
    </source>
</evidence>
<feature type="domain" description="Protein kinase" evidence="4">
    <location>
        <begin position="384"/>
        <end position="798"/>
    </location>
</feature>
<feature type="domain" description="PPM-type phosphatase" evidence="6">
    <location>
        <begin position="906"/>
        <end position="1198"/>
    </location>
</feature>
<dbReference type="PROSITE" id="PS50157">
    <property type="entry name" value="ZINC_FINGER_C2H2_2"/>
    <property type="match status" value="1"/>
</dbReference>
<dbReference type="GO" id="GO:0005524">
    <property type="term" value="F:ATP binding"/>
    <property type="evidence" value="ECO:0007669"/>
    <property type="project" value="InterPro"/>
</dbReference>